<dbReference type="InterPro" id="IPR045474">
    <property type="entry name" value="GEVED"/>
</dbReference>
<evidence type="ECO:0000259" key="1">
    <source>
        <dbReference type="PROSITE" id="PS50853"/>
    </source>
</evidence>
<organism evidence="2 3">
    <name type="scientific">Flavobacterium soyangense</name>
    <dbReference type="NCBI Taxonomy" id="2023265"/>
    <lineage>
        <taxon>Bacteria</taxon>
        <taxon>Pseudomonadati</taxon>
        <taxon>Bacteroidota</taxon>
        <taxon>Flavobacteriia</taxon>
        <taxon>Flavobacteriales</taxon>
        <taxon>Flavobacteriaceae</taxon>
        <taxon>Flavobacterium</taxon>
    </lineage>
</organism>
<dbReference type="RefSeq" id="WP_228479071.1">
    <property type="nucleotide sequence ID" value="NZ_JADHEC010000003.1"/>
</dbReference>
<name>A0A930U5Z3_9FLAO</name>
<proteinExistence type="predicted"/>
<dbReference type="EMBL" id="JADHEC010000003">
    <property type="protein sequence ID" value="MBF2707503.1"/>
    <property type="molecule type" value="Genomic_DNA"/>
</dbReference>
<dbReference type="InterPro" id="IPR025667">
    <property type="entry name" value="SprB_repeat"/>
</dbReference>
<feature type="non-terminal residue" evidence="2">
    <location>
        <position position="1138"/>
    </location>
</feature>
<keyword evidence="3" id="KW-1185">Reference proteome</keyword>
<dbReference type="InterPro" id="IPR011042">
    <property type="entry name" value="6-blade_b-propeller_TolB-like"/>
</dbReference>
<evidence type="ECO:0000313" key="3">
    <source>
        <dbReference type="Proteomes" id="UP000646211"/>
    </source>
</evidence>
<dbReference type="AlphaFoldDB" id="A0A930U5Z3"/>
<protein>
    <recommendedName>
        <fullName evidence="1">Fibronectin type-III domain-containing protein</fullName>
    </recommendedName>
</protein>
<evidence type="ECO:0000313" key="2">
    <source>
        <dbReference type="EMBL" id="MBF2707503.1"/>
    </source>
</evidence>
<dbReference type="Pfam" id="PF20009">
    <property type="entry name" value="GEVED"/>
    <property type="match status" value="1"/>
</dbReference>
<sequence>MKQIYSNVHFFKNQFRILLKSKAIFFANRILSSILIFFFGLLSMQVKAQTYCTPNISNSGVYITALQFNFGTPSQSYIANGNSGYTATLGSSSGNLNQYHNSSSFYHSISNTSGSAKQVNLKGYADWNNDGDFDDLLEIFLNYNVSVPANSSSTTGGNIFPELAAIPGNIRIRFVLKVGTDTATACGTAEEVEDYYMVVQANVAPVLNTSLTNTLSSIKSTDTNNEGFYINELVDMNEPTAHLITDADDRGTTFQTAVPRGIAIYNQTATNGVWQYKVGSGSWTNFGSVSTSNALHLLADASSTAYQNKTKIRFVPTGVGTPTFNFRAWDGTNGLNYNGTFHAISSTGGATSYSSNTTSASLPVLLGSDFDGTKMYLVNDNIDQQLNFADINRTTGIVTEPNSLLSGSDSYKGYDIAIDETNGKIYWSNTDYINVSYCNLDGTGVSTIANVDANGLTGVAVGGNKLYYSGYSGIQVSNLDGSSKAAVSFDISGLCDIGDIEYDNGKLYFVYSYCSDFKYNVIQCNTDGTGLTVLYSTANYIKGLNVVNGTAYWTENKSTTNEGYVYKKAVSLGSGGSATLVINEQKTGYNDVFVDPSNSFIYVLDYDPVFGSGHTGLKRTSLTGTNTTRLGYYKMNVYSLVSNNSVLSTSPALSANSLTGFGNVCSNNTSAPNSFTISGTDLTTANITVAALAGYTYSTTAGGTYTSTLSLVQPGGSYSQPIYVKFTPTAVQTFYGNIAIGGGGATSVNVATTGSGIDCTPTVTTSTVLNITPEGATLSGEINADGGATVTERGFVYGTSANPTTANTKIIKGNGTGTFTESVTGLSSSTSYNFRAYAINSTGTSYGANQAFTTQAAVAGTAVVTNVACNGGTNGAINLTPTGGTAPYTFNWGGGILTEDRTGLVAGTYSVVITDTNGYTGTVSGITVTQPTAISLTAASQTNISCNGGSNGAASVNTPTGGTPGYTYNWTPGNPTGDGTASVTGLTAGTWTCTVTDANACTASQSFTITQPPAIVATAAAQTNVSCFGGSNGAASINTPTGGAGGYTYTWSPSGGTAATASGLAAGSYTVTVTDANGCTATRNFTITQPSAISTATGSQTNVSCNGGTNGSASVSPSGGTAGYTYTWSPSGGTAATA</sequence>
<dbReference type="Pfam" id="PF13573">
    <property type="entry name" value="SprB"/>
    <property type="match status" value="4"/>
</dbReference>
<dbReference type="Proteomes" id="UP000646211">
    <property type="component" value="Unassembled WGS sequence"/>
</dbReference>
<gene>
    <name evidence="2" type="ORF">IR213_02685</name>
</gene>
<dbReference type="PROSITE" id="PS50853">
    <property type="entry name" value="FN3"/>
    <property type="match status" value="1"/>
</dbReference>
<dbReference type="Gene3D" id="2.60.40.740">
    <property type="match status" value="3"/>
</dbReference>
<dbReference type="Gene3D" id="2.120.10.30">
    <property type="entry name" value="TolB, C-terminal domain"/>
    <property type="match status" value="1"/>
</dbReference>
<accession>A0A930U5Z3</accession>
<reference evidence="2" key="1">
    <citation type="submission" date="2020-11" db="EMBL/GenBank/DDBJ databases">
        <title>Genome of Flavobacterium soyangense.</title>
        <authorList>
            <person name="Liu Q."/>
            <person name="Xin Y.-H."/>
        </authorList>
    </citation>
    <scope>NUCLEOTIDE SEQUENCE</scope>
    <source>
        <strain evidence="2">CGMCC 1.13493</strain>
    </source>
</reference>
<dbReference type="SUPFAM" id="SSF63825">
    <property type="entry name" value="YWTD domain"/>
    <property type="match status" value="1"/>
</dbReference>
<dbReference type="InterPro" id="IPR003961">
    <property type="entry name" value="FN3_dom"/>
</dbReference>
<comment type="caution">
    <text evidence="2">The sequence shown here is derived from an EMBL/GenBank/DDBJ whole genome shotgun (WGS) entry which is preliminary data.</text>
</comment>
<feature type="domain" description="Fibronectin type-III" evidence="1">
    <location>
        <begin position="760"/>
        <end position="857"/>
    </location>
</feature>